<accession>A0AAE0C310</accession>
<name>A0AAE0C310_9CHLO</name>
<gene>
    <name evidence="1" type="ORF">CYMTET_43558</name>
</gene>
<evidence type="ECO:0008006" key="3">
    <source>
        <dbReference type="Google" id="ProtNLM"/>
    </source>
</evidence>
<proteinExistence type="predicted"/>
<dbReference type="Gene3D" id="3.30.420.10">
    <property type="entry name" value="Ribonuclease H-like superfamily/Ribonuclease H"/>
    <property type="match status" value="1"/>
</dbReference>
<dbReference type="AlphaFoldDB" id="A0AAE0C310"/>
<comment type="caution">
    <text evidence="1">The sequence shown here is derived from an EMBL/GenBank/DDBJ whole genome shotgun (WGS) entry which is preliminary data.</text>
</comment>
<dbReference type="Proteomes" id="UP001190700">
    <property type="component" value="Unassembled WGS sequence"/>
</dbReference>
<organism evidence="1 2">
    <name type="scientific">Cymbomonas tetramitiformis</name>
    <dbReference type="NCBI Taxonomy" id="36881"/>
    <lineage>
        <taxon>Eukaryota</taxon>
        <taxon>Viridiplantae</taxon>
        <taxon>Chlorophyta</taxon>
        <taxon>Pyramimonadophyceae</taxon>
        <taxon>Pyramimonadales</taxon>
        <taxon>Pyramimonadaceae</taxon>
        <taxon>Cymbomonas</taxon>
    </lineage>
</organism>
<dbReference type="SUPFAM" id="SSF53098">
    <property type="entry name" value="Ribonuclease H-like"/>
    <property type="match status" value="1"/>
</dbReference>
<evidence type="ECO:0000313" key="2">
    <source>
        <dbReference type="Proteomes" id="UP001190700"/>
    </source>
</evidence>
<protein>
    <recommendedName>
        <fullName evidence="3">Integrase catalytic domain-containing protein</fullName>
    </recommendedName>
</protein>
<dbReference type="GO" id="GO:0003676">
    <property type="term" value="F:nucleic acid binding"/>
    <property type="evidence" value="ECO:0007669"/>
    <property type="project" value="InterPro"/>
</dbReference>
<dbReference type="InterPro" id="IPR012337">
    <property type="entry name" value="RNaseH-like_sf"/>
</dbReference>
<sequence length="226" mass="25630">MTEHYTRFIICVPIPNKEALTIANAFRNHVLSVFGAPAECLMDGGKEFEGEFEELCRACLIVDRRDATVPPDLRKRPALDFAHEVMVNEYDSRVRDLVQRARVVKELMVTAGCNLEVAHHRDMLLYEGRRGGGFTPKPHKFQAEDKLKEGLGGEVRLLAADVGPTKRALREGAMEPWQALSKREIGRTDGSMLGDLPYRIDWGNREVFTDMMQELMPGHWHEEGRG</sequence>
<keyword evidence="2" id="KW-1185">Reference proteome</keyword>
<reference evidence="1 2" key="1">
    <citation type="journal article" date="2015" name="Genome Biol. Evol.">
        <title>Comparative Genomics of a Bacterivorous Green Alga Reveals Evolutionary Causalities and Consequences of Phago-Mixotrophic Mode of Nutrition.</title>
        <authorList>
            <person name="Burns J.A."/>
            <person name="Paasch A."/>
            <person name="Narechania A."/>
            <person name="Kim E."/>
        </authorList>
    </citation>
    <scope>NUCLEOTIDE SEQUENCE [LARGE SCALE GENOMIC DNA]</scope>
    <source>
        <strain evidence="1 2">PLY_AMNH</strain>
    </source>
</reference>
<evidence type="ECO:0000313" key="1">
    <source>
        <dbReference type="EMBL" id="KAK3246929.1"/>
    </source>
</evidence>
<dbReference type="EMBL" id="LGRX02029365">
    <property type="protein sequence ID" value="KAK3246929.1"/>
    <property type="molecule type" value="Genomic_DNA"/>
</dbReference>
<dbReference type="InterPro" id="IPR036397">
    <property type="entry name" value="RNaseH_sf"/>
</dbReference>